<feature type="transmembrane region" description="Helical" evidence="1">
    <location>
        <begin position="31"/>
        <end position="50"/>
    </location>
</feature>
<dbReference type="Pfam" id="PF26604">
    <property type="entry name" value="CBU_0592"/>
    <property type="match status" value="1"/>
</dbReference>
<dbReference type="NCBIfam" id="NF047864">
    <property type="entry name" value="CBU_0592_membra"/>
    <property type="match status" value="1"/>
</dbReference>
<feature type="transmembrane region" description="Helical" evidence="1">
    <location>
        <begin position="6"/>
        <end position="24"/>
    </location>
</feature>
<evidence type="ECO:0000313" key="3">
    <source>
        <dbReference type="EMBL" id="RJG53511.1"/>
    </source>
</evidence>
<keyword evidence="1" id="KW-0812">Transmembrane</keyword>
<keyword evidence="4" id="KW-1185">Reference proteome</keyword>
<name>A0A418YQ15_9SPHN</name>
<dbReference type="EMBL" id="QVRA01000015">
    <property type="protein sequence ID" value="RJG53511.1"/>
    <property type="molecule type" value="Genomic_DNA"/>
</dbReference>
<evidence type="ECO:0000256" key="1">
    <source>
        <dbReference type="SAM" id="Phobius"/>
    </source>
</evidence>
<reference evidence="3 4" key="1">
    <citation type="submission" date="2018-08" db="EMBL/GenBank/DDBJ databases">
        <title>Sphingobium sp. EO9.</title>
        <authorList>
            <person name="Park Y."/>
            <person name="Kim K.H."/>
            <person name="Jeon C.O."/>
        </authorList>
    </citation>
    <scope>NUCLEOTIDE SEQUENCE [LARGE SCALE GENOMIC DNA]</scope>
    <source>
        <strain evidence="3 4">EO9</strain>
    </source>
</reference>
<dbReference type="RefSeq" id="WP_119748220.1">
    <property type="nucleotide sequence ID" value="NZ_QVRA01000015.1"/>
</dbReference>
<protein>
    <recommendedName>
        <fullName evidence="2">CBU-0592-like domain-containing protein</fullName>
    </recommendedName>
</protein>
<accession>A0A418YQ15</accession>
<evidence type="ECO:0000313" key="4">
    <source>
        <dbReference type="Proteomes" id="UP000283469"/>
    </source>
</evidence>
<feature type="transmembrane region" description="Helical" evidence="1">
    <location>
        <begin position="56"/>
        <end position="77"/>
    </location>
</feature>
<keyword evidence="1" id="KW-0472">Membrane</keyword>
<comment type="caution">
    <text evidence="3">The sequence shown here is derived from an EMBL/GenBank/DDBJ whole genome shotgun (WGS) entry which is preliminary data.</text>
</comment>
<proteinExistence type="predicted"/>
<dbReference type="InterPro" id="IPR058058">
    <property type="entry name" value="CBU_0592-like"/>
</dbReference>
<keyword evidence="1" id="KW-1133">Transmembrane helix</keyword>
<dbReference type="Proteomes" id="UP000283469">
    <property type="component" value="Unassembled WGS sequence"/>
</dbReference>
<feature type="domain" description="CBU-0592-like" evidence="2">
    <location>
        <begin position="7"/>
        <end position="79"/>
    </location>
</feature>
<dbReference type="AlphaFoldDB" id="A0A418YQ15"/>
<organism evidence="3 4">
    <name type="scientific">Sphingobium terrigena</name>
    <dbReference type="NCBI Taxonomy" id="2304063"/>
    <lineage>
        <taxon>Bacteria</taxon>
        <taxon>Pseudomonadati</taxon>
        <taxon>Pseudomonadota</taxon>
        <taxon>Alphaproteobacteria</taxon>
        <taxon>Sphingomonadales</taxon>
        <taxon>Sphingomonadaceae</taxon>
        <taxon>Sphingobium</taxon>
    </lineage>
</organism>
<sequence length="83" mass="9025">MTMDWANIVGLLGSGLMVVAYAYSNIAKEMNFLWFNLLNLVGSLLLIASLTIHFNLASMALEIVWAAIAVIGLANTIRKGKAR</sequence>
<dbReference type="OrthoDB" id="7278355at2"/>
<evidence type="ECO:0000259" key="2">
    <source>
        <dbReference type="Pfam" id="PF26604"/>
    </source>
</evidence>
<gene>
    <name evidence="3" type="ORF">D0Z70_15980</name>
</gene>